<dbReference type="EMBL" id="BLLF01000062">
    <property type="protein sequence ID" value="GFH06907.1"/>
    <property type="molecule type" value="Genomic_DNA"/>
</dbReference>
<protein>
    <submittedName>
        <fullName evidence="2">Uncharacterized protein</fullName>
    </submittedName>
</protein>
<reference evidence="2 3" key="1">
    <citation type="submission" date="2020-02" db="EMBL/GenBank/DDBJ databases">
        <title>Draft genome sequence of Haematococcus lacustris strain NIES-144.</title>
        <authorList>
            <person name="Morimoto D."/>
            <person name="Nakagawa S."/>
            <person name="Yoshida T."/>
            <person name="Sawayama S."/>
        </authorList>
    </citation>
    <scope>NUCLEOTIDE SEQUENCE [LARGE SCALE GENOMIC DNA]</scope>
    <source>
        <strain evidence="2 3">NIES-144</strain>
    </source>
</reference>
<evidence type="ECO:0000256" key="1">
    <source>
        <dbReference type="SAM" id="MobiDB-lite"/>
    </source>
</evidence>
<proteinExistence type="predicted"/>
<evidence type="ECO:0000313" key="3">
    <source>
        <dbReference type="Proteomes" id="UP000485058"/>
    </source>
</evidence>
<keyword evidence="3" id="KW-1185">Reference proteome</keyword>
<gene>
    <name evidence="2" type="ORF">HaLaN_01624</name>
</gene>
<dbReference type="AlphaFoldDB" id="A0A699Y9M5"/>
<feature type="non-terminal residue" evidence="2">
    <location>
        <position position="1"/>
    </location>
</feature>
<accession>A0A699Y9M5</accession>
<sequence length="97" mass="10411">MTAPSPPGSSWWGEECVAGSVVRWMQVTAFLAWLDEQEAAQAAKAAHEEPAYTSKQVLAEFDKLDRSFTRVSNKKKPKPPPEPAPVKPAASDSGAAS</sequence>
<comment type="caution">
    <text evidence="2">The sequence shown here is derived from an EMBL/GenBank/DDBJ whole genome shotgun (WGS) entry which is preliminary data.</text>
</comment>
<evidence type="ECO:0000313" key="2">
    <source>
        <dbReference type="EMBL" id="GFH06907.1"/>
    </source>
</evidence>
<feature type="non-terminal residue" evidence="2">
    <location>
        <position position="97"/>
    </location>
</feature>
<dbReference type="Proteomes" id="UP000485058">
    <property type="component" value="Unassembled WGS sequence"/>
</dbReference>
<name>A0A699Y9M5_HAELA</name>
<feature type="region of interest" description="Disordered" evidence="1">
    <location>
        <begin position="69"/>
        <end position="97"/>
    </location>
</feature>
<organism evidence="2 3">
    <name type="scientific">Haematococcus lacustris</name>
    <name type="common">Green alga</name>
    <name type="synonym">Haematococcus pluvialis</name>
    <dbReference type="NCBI Taxonomy" id="44745"/>
    <lineage>
        <taxon>Eukaryota</taxon>
        <taxon>Viridiplantae</taxon>
        <taxon>Chlorophyta</taxon>
        <taxon>core chlorophytes</taxon>
        <taxon>Chlorophyceae</taxon>
        <taxon>CS clade</taxon>
        <taxon>Chlamydomonadales</taxon>
        <taxon>Haematococcaceae</taxon>
        <taxon>Haematococcus</taxon>
    </lineage>
</organism>